<dbReference type="Proteomes" id="UP000249260">
    <property type="component" value="Unassembled WGS sequence"/>
</dbReference>
<name>A0A328TUZ5_9BACL</name>
<dbReference type="AlphaFoldDB" id="A0A328TUZ5"/>
<proteinExistence type="predicted"/>
<comment type="caution">
    <text evidence="1">The sequence shown here is derived from an EMBL/GenBank/DDBJ whole genome shotgun (WGS) entry which is preliminary data.</text>
</comment>
<reference evidence="1 2" key="1">
    <citation type="submission" date="2018-06" db="EMBL/GenBank/DDBJ databases">
        <title>Paenibacillus montanisoli sp. nov., isolated from mountain area soil.</title>
        <authorList>
            <person name="Wu M."/>
        </authorList>
    </citation>
    <scope>NUCLEOTIDE SEQUENCE [LARGE SCALE GENOMIC DNA]</scope>
    <source>
        <strain evidence="1 2">RA17</strain>
    </source>
</reference>
<evidence type="ECO:0000313" key="1">
    <source>
        <dbReference type="EMBL" id="RAP74359.1"/>
    </source>
</evidence>
<evidence type="ECO:0000313" key="2">
    <source>
        <dbReference type="Proteomes" id="UP000249260"/>
    </source>
</evidence>
<dbReference type="EMBL" id="QLUW01000004">
    <property type="protein sequence ID" value="RAP74359.1"/>
    <property type="molecule type" value="Genomic_DNA"/>
</dbReference>
<gene>
    <name evidence="1" type="ORF">DL346_19950</name>
</gene>
<accession>A0A328TUZ5</accession>
<organism evidence="1 2">
    <name type="scientific">Paenibacillus montanisoli</name>
    <dbReference type="NCBI Taxonomy" id="2081970"/>
    <lineage>
        <taxon>Bacteria</taxon>
        <taxon>Bacillati</taxon>
        <taxon>Bacillota</taxon>
        <taxon>Bacilli</taxon>
        <taxon>Bacillales</taxon>
        <taxon>Paenibacillaceae</taxon>
        <taxon>Paenibacillus</taxon>
    </lineage>
</organism>
<sequence length="207" mass="23985">MPVKVIQSKAHAESCLKELHTYLKVIYTELINQMDNNNNTEYRLMEVLKFGKFSNIPYSTKDEDISIYEIVNHVFGYIITFKACLELYQMFAPFSRDIYFTCNLAQSKGLDLYSTPFTDASGKLKQIACEIFAATNERNNSKLKNEIQSLEHGNKLNGENGININPNDVEKFLFFYLPQATTVSQNFKILKYYPNTKVNVKWIDIKE</sequence>
<keyword evidence="2" id="KW-1185">Reference proteome</keyword>
<dbReference type="RefSeq" id="WP_112884148.1">
    <property type="nucleotide sequence ID" value="NZ_QLUW01000004.1"/>
</dbReference>
<protein>
    <submittedName>
        <fullName evidence="1">Uncharacterized protein</fullName>
    </submittedName>
</protein>